<dbReference type="InterPro" id="IPR001128">
    <property type="entry name" value="Cyt_P450"/>
</dbReference>
<dbReference type="GO" id="GO:0042448">
    <property type="term" value="P:progesterone metabolic process"/>
    <property type="evidence" value="ECO:0007669"/>
    <property type="project" value="TreeGrafter"/>
</dbReference>
<dbReference type="PANTHER" id="PTHR24289">
    <property type="entry name" value="STEROID 17-ALPHA-HYDROXYLASE/17,20 LYASE"/>
    <property type="match status" value="1"/>
</dbReference>
<evidence type="ECO:0000256" key="1">
    <source>
        <dbReference type="ARBA" id="ARBA00010617"/>
    </source>
</evidence>
<dbReference type="Gene3D" id="1.10.630.10">
    <property type="entry name" value="Cytochrome P450"/>
    <property type="match status" value="1"/>
</dbReference>
<comment type="caution">
    <text evidence="7">The sequence shown here is derived from an EMBL/GenBank/DDBJ whole genome shotgun (WGS) entry which is preliminary data.</text>
</comment>
<gene>
    <name evidence="7" type="ORF">OFUS_LOCUS23447</name>
</gene>
<evidence type="ECO:0000313" key="8">
    <source>
        <dbReference type="Proteomes" id="UP000749559"/>
    </source>
</evidence>
<proteinExistence type="inferred from homology"/>
<dbReference type="EMBL" id="CAIIXF020000011">
    <property type="protein sequence ID" value="CAH1799436.1"/>
    <property type="molecule type" value="Genomic_DNA"/>
</dbReference>
<keyword evidence="3" id="KW-0479">Metal-binding</keyword>
<keyword evidence="6" id="KW-0503">Monooxygenase</keyword>
<dbReference type="Pfam" id="PF00067">
    <property type="entry name" value="p450"/>
    <property type="match status" value="1"/>
</dbReference>
<dbReference type="PRINTS" id="PR00463">
    <property type="entry name" value="EP450I"/>
</dbReference>
<evidence type="ECO:0000256" key="2">
    <source>
        <dbReference type="ARBA" id="ARBA00022617"/>
    </source>
</evidence>
<keyword evidence="2" id="KW-0349">Heme</keyword>
<dbReference type="InterPro" id="IPR002401">
    <property type="entry name" value="Cyt_P450_E_grp-I"/>
</dbReference>
<sequence>MEFTNLHHAIVFRDFNDQFSTIKKTIHTGVKMYDDNRKKVVHRSSAEIQWCMKKFDDYNGRPFDPSIDIYTTLINVMSELLASTRFEDNDPKLKDIIEYQQAISDITSAGSGEELDMFPWLRYFGNTTFKKMEFFVKMRKQIIGEWIEEHKKTFNRDDIRDLTDTVLKARKDGDDTLSDDIIMHLIDEMVGAGILTTQVVISAFLQLMILHPEVQTRLQCEIDSVVGAS</sequence>
<evidence type="ECO:0000256" key="5">
    <source>
        <dbReference type="ARBA" id="ARBA00023004"/>
    </source>
</evidence>
<dbReference type="GO" id="GO:0020037">
    <property type="term" value="F:heme binding"/>
    <property type="evidence" value="ECO:0007669"/>
    <property type="project" value="InterPro"/>
</dbReference>
<dbReference type="GO" id="GO:0042446">
    <property type="term" value="P:hormone biosynthetic process"/>
    <property type="evidence" value="ECO:0007669"/>
    <property type="project" value="TreeGrafter"/>
</dbReference>
<keyword evidence="4" id="KW-0560">Oxidoreductase</keyword>
<dbReference type="GO" id="GO:0005506">
    <property type="term" value="F:iron ion binding"/>
    <property type="evidence" value="ECO:0007669"/>
    <property type="project" value="InterPro"/>
</dbReference>
<dbReference type="AlphaFoldDB" id="A0A8J1XJ50"/>
<reference evidence="7" key="1">
    <citation type="submission" date="2022-03" db="EMBL/GenBank/DDBJ databases">
        <authorList>
            <person name="Martin C."/>
        </authorList>
    </citation>
    <scope>NUCLEOTIDE SEQUENCE</scope>
</reference>
<evidence type="ECO:0000256" key="4">
    <source>
        <dbReference type="ARBA" id="ARBA00023002"/>
    </source>
</evidence>
<evidence type="ECO:0000256" key="3">
    <source>
        <dbReference type="ARBA" id="ARBA00022723"/>
    </source>
</evidence>
<dbReference type="PANTHER" id="PTHR24289:SF1">
    <property type="entry name" value="STEROID 17-ALPHA-HYDROXYLASE_17,20 LYASE"/>
    <property type="match status" value="1"/>
</dbReference>
<evidence type="ECO:0000256" key="6">
    <source>
        <dbReference type="ARBA" id="ARBA00023033"/>
    </source>
</evidence>
<evidence type="ECO:0000313" key="7">
    <source>
        <dbReference type="EMBL" id="CAH1799436.1"/>
    </source>
</evidence>
<dbReference type="SUPFAM" id="SSF48264">
    <property type="entry name" value="Cytochrome P450"/>
    <property type="match status" value="1"/>
</dbReference>
<name>A0A8J1XJ50_OWEFU</name>
<feature type="non-terminal residue" evidence="7">
    <location>
        <position position="1"/>
    </location>
</feature>
<dbReference type="GO" id="GO:0004508">
    <property type="term" value="F:steroid 17-alpha-monooxygenase activity"/>
    <property type="evidence" value="ECO:0007669"/>
    <property type="project" value="TreeGrafter"/>
</dbReference>
<comment type="similarity">
    <text evidence="1">Belongs to the cytochrome P450 family.</text>
</comment>
<dbReference type="Proteomes" id="UP000749559">
    <property type="component" value="Unassembled WGS sequence"/>
</dbReference>
<dbReference type="InterPro" id="IPR036396">
    <property type="entry name" value="Cyt_P450_sf"/>
</dbReference>
<accession>A0A8J1XJ50</accession>
<keyword evidence="5" id="KW-0408">Iron</keyword>
<protein>
    <submittedName>
        <fullName evidence="7">Uncharacterized protein</fullName>
    </submittedName>
</protein>
<organism evidence="7 8">
    <name type="scientific">Owenia fusiformis</name>
    <name type="common">Polychaete worm</name>
    <dbReference type="NCBI Taxonomy" id="6347"/>
    <lineage>
        <taxon>Eukaryota</taxon>
        <taxon>Metazoa</taxon>
        <taxon>Spiralia</taxon>
        <taxon>Lophotrochozoa</taxon>
        <taxon>Annelida</taxon>
        <taxon>Polychaeta</taxon>
        <taxon>Sedentaria</taxon>
        <taxon>Canalipalpata</taxon>
        <taxon>Sabellida</taxon>
        <taxon>Oweniida</taxon>
        <taxon>Oweniidae</taxon>
        <taxon>Owenia</taxon>
    </lineage>
</organism>
<keyword evidence="8" id="KW-1185">Reference proteome</keyword>
<dbReference type="OrthoDB" id="1470350at2759"/>